<keyword evidence="6" id="KW-1185">Reference proteome</keyword>
<feature type="compositionally biased region" description="Basic and acidic residues" evidence="3">
    <location>
        <begin position="405"/>
        <end position="423"/>
    </location>
</feature>
<feature type="compositionally biased region" description="Acidic residues" evidence="3">
    <location>
        <begin position="339"/>
        <end position="349"/>
    </location>
</feature>
<feature type="compositionally biased region" description="Acidic residues" evidence="3">
    <location>
        <begin position="468"/>
        <end position="479"/>
    </location>
</feature>
<feature type="compositionally biased region" description="Acidic residues" evidence="3">
    <location>
        <begin position="424"/>
        <end position="450"/>
    </location>
</feature>
<feature type="compositionally biased region" description="Low complexity" evidence="3">
    <location>
        <begin position="609"/>
        <end position="620"/>
    </location>
</feature>
<dbReference type="GO" id="GO:0006325">
    <property type="term" value="P:chromatin organization"/>
    <property type="evidence" value="ECO:0007669"/>
    <property type="project" value="UniProtKB-ARBA"/>
</dbReference>
<feature type="compositionally biased region" description="Acidic residues" evidence="3">
    <location>
        <begin position="356"/>
        <end position="394"/>
    </location>
</feature>
<feature type="region of interest" description="Disordered" evidence="3">
    <location>
        <begin position="193"/>
        <end position="715"/>
    </location>
</feature>
<dbReference type="Gene3D" id="1.20.920.10">
    <property type="entry name" value="Bromodomain-like"/>
    <property type="match status" value="1"/>
</dbReference>
<feature type="compositionally biased region" description="Basic and acidic residues" evidence="3">
    <location>
        <begin position="586"/>
        <end position="597"/>
    </location>
</feature>
<keyword evidence="1 2" id="KW-0103">Bromodomain</keyword>
<evidence type="ECO:0000313" key="5">
    <source>
        <dbReference type="EMBL" id="TFK43493.1"/>
    </source>
</evidence>
<evidence type="ECO:0000256" key="1">
    <source>
        <dbReference type="ARBA" id="ARBA00023117"/>
    </source>
</evidence>
<dbReference type="Pfam" id="PF00439">
    <property type="entry name" value="Bromodomain"/>
    <property type="match status" value="1"/>
</dbReference>
<dbReference type="SUPFAM" id="SSF47370">
    <property type="entry name" value="Bromodomain"/>
    <property type="match status" value="1"/>
</dbReference>
<feature type="compositionally biased region" description="Acidic residues" evidence="3">
    <location>
        <begin position="258"/>
        <end position="279"/>
    </location>
</feature>
<feature type="compositionally biased region" description="Basic and acidic residues" evidence="3">
    <location>
        <begin position="280"/>
        <end position="323"/>
    </location>
</feature>
<feature type="compositionally biased region" description="Acidic residues" evidence="3">
    <location>
        <begin position="530"/>
        <end position="541"/>
    </location>
</feature>
<dbReference type="PANTHER" id="PTHR15398:SF4">
    <property type="entry name" value="BROMODOMAIN-CONTAINING PROTEIN 8 ISOFORM X1"/>
    <property type="match status" value="1"/>
</dbReference>
<dbReference type="SMART" id="SM00297">
    <property type="entry name" value="BROMO"/>
    <property type="match status" value="1"/>
</dbReference>
<feature type="compositionally biased region" description="Low complexity" evidence="3">
    <location>
        <begin position="228"/>
        <end position="243"/>
    </location>
</feature>
<dbReference type="AlphaFoldDB" id="A0A5C3MFS9"/>
<reference evidence="5 6" key="1">
    <citation type="journal article" date="2019" name="Nat. Ecol. Evol.">
        <title>Megaphylogeny resolves global patterns of mushroom evolution.</title>
        <authorList>
            <person name="Varga T."/>
            <person name="Krizsan K."/>
            <person name="Foldi C."/>
            <person name="Dima B."/>
            <person name="Sanchez-Garcia M."/>
            <person name="Sanchez-Ramirez S."/>
            <person name="Szollosi G.J."/>
            <person name="Szarkandi J.G."/>
            <person name="Papp V."/>
            <person name="Albert L."/>
            <person name="Andreopoulos W."/>
            <person name="Angelini C."/>
            <person name="Antonin V."/>
            <person name="Barry K.W."/>
            <person name="Bougher N.L."/>
            <person name="Buchanan P."/>
            <person name="Buyck B."/>
            <person name="Bense V."/>
            <person name="Catcheside P."/>
            <person name="Chovatia M."/>
            <person name="Cooper J."/>
            <person name="Damon W."/>
            <person name="Desjardin D."/>
            <person name="Finy P."/>
            <person name="Geml J."/>
            <person name="Haridas S."/>
            <person name="Hughes K."/>
            <person name="Justo A."/>
            <person name="Karasinski D."/>
            <person name="Kautmanova I."/>
            <person name="Kiss B."/>
            <person name="Kocsube S."/>
            <person name="Kotiranta H."/>
            <person name="LaButti K.M."/>
            <person name="Lechner B.E."/>
            <person name="Liimatainen K."/>
            <person name="Lipzen A."/>
            <person name="Lukacs Z."/>
            <person name="Mihaltcheva S."/>
            <person name="Morgado L.N."/>
            <person name="Niskanen T."/>
            <person name="Noordeloos M.E."/>
            <person name="Ohm R.A."/>
            <person name="Ortiz-Santana B."/>
            <person name="Ovrebo C."/>
            <person name="Racz N."/>
            <person name="Riley R."/>
            <person name="Savchenko A."/>
            <person name="Shiryaev A."/>
            <person name="Soop K."/>
            <person name="Spirin V."/>
            <person name="Szebenyi C."/>
            <person name="Tomsovsky M."/>
            <person name="Tulloss R.E."/>
            <person name="Uehling J."/>
            <person name="Grigoriev I.V."/>
            <person name="Vagvolgyi C."/>
            <person name="Papp T."/>
            <person name="Martin F.M."/>
            <person name="Miettinen O."/>
            <person name="Hibbett D.S."/>
            <person name="Nagy L.G."/>
        </authorList>
    </citation>
    <scope>NUCLEOTIDE SEQUENCE [LARGE SCALE GENOMIC DNA]</scope>
    <source>
        <strain evidence="5 6">CBS 166.37</strain>
    </source>
</reference>
<dbReference type="CDD" id="cd04369">
    <property type="entry name" value="Bromodomain"/>
    <property type="match status" value="1"/>
</dbReference>
<feature type="region of interest" description="Disordered" evidence="3">
    <location>
        <begin position="146"/>
        <end position="177"/>
    </location>
</feature>
<sequence length="837" mass="93810">MSTRATRRHPQQPVRTEPFLNYTEALLLAQAVYELGSSPSSWAAVAKLLSKHPLLSKPKSFFTAQSCRALYNSLLKEANLDADEEPDTPHGPLSRKLAEKYYHLRLTELRDHIITEEAKFKSIVAEIEDIRSGLWDDKLKAKITGVPLPEQEPAEKSTLTPSAEVFDGSDLSGVTDSSSSSLQQLIVIKDNYSPLGPSLEEPDLTQVKEQVPELRTSEESESEERTQTSRSTAQPATPSAQTTNTIHAQSPVDINMDREDDTPDDAEVANELVSEEEPVETERNGSVDAEQHEASKKPQEDSTESLAEKSVDIEGRHPPVAERQEEEEEEETTPVTKPEEEETDHEEHDEEKLAEAEADSLMEMEADADAEMEAEVEAIAEAEAEANAEVEAAEAEVATADNILLEDRGSDQAEGYQKLRLESMQEDDDDKEILADQEEEEEEEEEEEKEEQPLEKVQADEESRHEEALEDEAESQMDESVEHVEDTTVGTKSIQQEEDGVEDKATQHDKSPIEIPGGEEETEGIIRSPEEDEPEIEVEHEEQEKGEGEAESTPEAATEVETDSEAVDMPAEILEHVETPSEPVEEDGHSSGDEPLHTTRRSTRRRKSSAASSAPPLQTRGRTRRQRQVSEAEPSPAPQAMEVNEAEADMKEDTPQFDADSPAPIDVSQYRDGKRKASFVEGAESPRDKKRAREDSEPVDDDETGSSHHIRTPLTRQDKVALKRFQNVIAMLHSQISQHRNGNIFHNPIKISEAPDYRDIVKRPIDLKTIKTKVKDGLIRDSMEYQRDIFLMFANAMMYNRPGSDVYYMAEDMMLESEGYISEFRQTEGLVRGAHRI</sequence>
<organism evidence="5 6">
    <name type="scientific">Crucibulum laeve</name>
    <dbReference type="NCBI Taxonomy" id="68775"/>
    <lineage>
        <taxon>Eukaryota</taxon>
        <taxon>Fungi</taxon>
        <taxon>Dikarya</taxon>
        <taxon>Basidiomycota</taxon>
        <taxon>Agaricomycotina</taxon>
        <taxon>Agaricomycetes</taxon>
        <taxon>Agaricomycetidae</taxon>
        <taxon>Agaricales</taxon>
        <taxon>Agaricineae</taxon>
        <taxon>Nidulariaceae</taxon>
        <taxon>Crucibulum</taxon>
    </lineage>
</organism>
<gene>
    <name evidence="5" type="ORF">BDQ12DRAFT_662147</name>
</gene>
<dbReference type="EMBL" id="ML213591">
    <property type="protein sequence ID" value="TFK43493.1"/>
    <property type="molecule type" value="Genomic_DNA"/>
</dbReference>
<feature type="domain" description="Bromo" evidence="4">
    <location>
        <begin position="737"/>
        <end position="807"/>
    </location>
</feature>
<name>A0A5C3MFS9_9AGAR</name>
<accession>A0A5C3MFS9</accession>
<dbReference type="PANTHER" id="PTHR15398">
    <property type="entry name" value="BROMODOMAIN-CONTAINING PROTEIN 8"/>
    <property type="match status" value="1"/>
</dbReference>
<dbReference type="PRINTS" id="PR00503">
    <property type="entry name" value="BROMODOMAIN"/>
</dbReference>
<feature type="compositionally biased region" description="Basic and acidic residues" evidence="3">
    <location>
        <begin position="210"/>
        <end position="227"/>
    </location>
</feature>
<dbReference type="STRING" id="68775.A0A5C3MFS9"/>
<dbReference type="InterPro" id="IPR036427">
    <property type="entry name" value="Bromodomain-like_sf"/>
</dbReference>
<proteinExistence type="predicted"/>
<feature type="compositionally biased region" description="Basic and acidic residues" evidence="3">
    <location>
        <begin position="451"/>
        <end position="467"/>
    </location>
</feature>
<evidence type="ECO:0000256" key="3">
    <source>
        <dbReference type="SAM" id="MobiDB-lite"/>
    </source>
</evidence>
<dbReference type="PROSITE" id="PS50014">
    <property type="entry name" value="BROMODOMAIN_2"/>
    <property type="match status" value="1"/>
</dbReference>
<evidence type="ECO:0000313" key="6">
    <source>
        <dbReference type="Proteomes" id="UP000308652"/>
    </source>
</evidence>
<feature type="compositionally biased region" description="Basic residues" evidence="3">
    <location>
        <begin position="598"/>
        <end position="608"/>
    </location>
</feature>
<feature type="compositionally biased region" description="Low complexity" evidence="3">
    <location>
        <begin position="168"/>
        <end position="177"/>
    </location>
</feature>
<feature type="compositionally biased region" description="Basic and acidic residues" evidence="3">
    <location>
        <begin position="502"/>
        <end position="512"/>
    </location>
</feature>
<dbReference type="InterPro" id="IPR001487">
    <property type="entry name" value="Bromodomain"/>
</dbReference>
<protein>
    <recommendedName>
        <fullName evidence="4">Bromo domain-containing protein</fullName>
    </recommendedName>
</protein>
<dbReference type="OrthoDB" id="1742084at2759"/>
<feature type="compositionally biased region" description="Basic and acidic residues" evidence="3">
    <location>
        <begin position="684"/>
        <end position="696"/>
    </location>
</feature>
<dbReference type="Proteomes" id="UP000308652">
    <property type="component" value="Unassembled WGS sequence"/>
</dbReference>
<evidence type="ECO:0000256" key="2">
    <source>
        <dbReference type="PROSITE-ProRule" id="PRU00035"/>
    </source>
</evidence>
<dbReference type="GO" id="GO:0035267">
    <property type="term" value="C:NuA4 histone acetyltransferase complex"/>
    <property type="evidence" value="ECO:0007669"/>
    <property type="project" value="TreeGrafter"/>
</dbReference>
<evidence type="ECO:0000259" key="4">
    <source>
        <dbReference type="PROSITE" id="PS50014"/>
    </source>
</evidence>